<dbReference type="RefSeq" id="WP_188912826.1">
    <property type="nucleotide sequence ID" value="NZ_BMMF01000006.1"/>
</dbReference>
<comment type="caution">
    <text evidence="2">The sequence shown here is derived from an EMBL/GenBank/DDBJ whole genome shotgun (WGS) entry which is preliminary data.</text>
</comment>
<dbReference type="InterPro" id="IPR051207">
    <property type="entry name" value="ComplexI_NDUFA9_subunit"/>
</dbReference>
<dbReference type="PANTHER" id="PTHR12126">
    <property type="entry name" value="NADH-UBIQUINONE OXIDOREDUCTASE 39 KDA SUBUNIT-RELATED"/>
    <property type="match status" value="1"/>
</dbReference>
<evidence type="ECO:0000313" key="3">
    <source>
        <dbReference type="Proteomes" id="UP000600449"/>
    </source>
</evidence>
<reference evidence="2 3" key="1">
    <citation type="journal article" date="2014" name="Int. J. Syst. Evol. Microbiol.">
        <title>Complete genome sequence of Corynebacterium casei LMG S-19264T (=DSM 44701T), isolated from a smear-ripened cheese.</title>
        <authorList>
            <consortium name="US DOE Joint Genome Institute (JGI-PGF)"/>
            <person name="Walter F."/>
            <person name="Albersmeier A."/>
            <person name="Kalinowski J."/>
            <person name="Ruckert C."/>
        </authorList>
    </citation>
    <scope>NUCLEOTIDE SEQUENCE [LARGE SCALE GENOMIC DNA]</scope>
    <source>
        <strain evidence="2 3">CGMCC 1.9161</strain>
    </source>
</reference>
<name>A0A917Q8L6_9HYPH</name>
<dbReference type="EMBL" id="BMMF01000006">
    <property type="protein sequence ID" value="GGK35082.1"/>
    <property type="molecule type" value="Genomic_DNA"/>
</dbReference>
<dbReference type="InterPro" id="IPR029903">
    <property type="entry name" value="RmlD-like-bd"/>
</dbReference>
<dbReference type="GO" id="GO:0044877">
    <property type="term" value="F:protein-containing complex binding"/>
    <property type="evidence" value="ECO:0007669"/>
    <property type="project" value="TreeGrafter"/>
</dbReference>
<accession>A0A917Q8L6</accession>
<dbReference type="CDD" id="cd05271">
    <property type="entry name" value="NDUFA9_like_SDR_a"/>
    <property type="match status" value="1"/>
</dbReference>
<sequence length="339" mass="36267">MQAAGWPSAKLITVFGGSGFLGKVVCQVLARRGYRVRVAVRRPDLAYHLQPLGTVGQIMPVQANLRYPDSVKAALKNADGAINLVGILQESGKQTFSAVQTQGAAAVARAAAEAGIPLAHVSAIGADPQSPSAYGRTKAEGEALVLEACPDAVVLRPSIVFGPGDGFFTRFAVLARALPVMPIAAADTRFQPVYVADVAEAIARAMDGTLKGGTVYELGGPEVLTFREVVEHVLRYTERRRMIVTLPGRLARMQAALTETLDKITMGLIPDEIVLTRDQLKMLEVDNVVSEAAKAQGRTLEGMGISPTSVEAIVPSYLRRFRRFGQFESKRDPRDGTAA</sequence>
<dbReference type="SUPFAM" id="SSF51735">
    <property type="entry name" value="NAD(P)-binding Rossmann-fold domains"/>
    <property type="match status" value="1"/>
</dbReference>
<dbReference type="Gene3D" id="3.40.50.720">
    <property type="entry name" value="NAD(P)-binding Rossmann-like Domain"/>
    <property type="match status" value="1"/>
</dbReference>
<dbReference type="PANTHER" id="PTHR12126:SF11">
    <property type="entry name" value="NADH DEHYDROGENASE [UBIQUINONE] 1 ALPHA SUBCOMPLEX SUBUNIT 9, MITOCHONDRIAL"/>
    <property type="match status" value="1"/>
</dbReference>
<feature type="domain" description="RmlD-like substrate binding" evidence="1">
    <location>
        <begin position="12"/>
        <end position="238"/>
    </location>
</feature>
<dbReference type="FunFam" id="3.40.50.720:FF:000702">
    <property type="entry name" value="NADH dehydrogenase (Ubiquinone)"/>
    <property type="match status" value="1"/>
</dbReference>
<evidence type="ECO:0000259" key="1">
    <source>
        <dbReference type="Pfam" id="PF04321"/>
    </source>
</evidence>
<proteinExistence type="predicted"/>
<organism evidence="2 3">
    <name type="scientific">Salinarimonas ramus</name>
    <dbReference type="NCBI Taxonomy" id="690164"/>
    <lineage>
        <taxon>Bacteria</taxon>
        <taxon>Pseudomonadati</taxon>
        <taxon>Pseudomonadota</taxon>
        <taxon>Alphaproteobacteria</taxon>
        <taxon>Hyphomicrobiales</taxon>
        <taxon>Salinarimonadaceae</taxon>
        <taxon>Salinarimonas</taxon>
    </lineage>
</organism>
<evidence type="ECO:0000313" key="2">
    <source>
        <dbReference type="EMBL" id="GGK35082.1"/>
    </source>
</evidence>
<dbReference type="AlphaFoldDB" id="A0A917Q8L6"/>
<protein>
    <submittedName>
        <fullName evidence="2">Oxidoreductase</fullName>
    </submittedName>
</protein>
<dbReference type="Pfam" id="PF04321">
    <property type="entry name" value="RmlD_sub_bind"/>
    <property type="match status" value="1"/>
</dbReference>
<dbReference type="Proteomes" id="UP000600449">
    <property type="component" value="Unassembled WGS sequence"/>
</dbReference>
<dbReference type="InterPro" id="IPR036291">
    <property type="entry name" value="NAD(P)-bd_dom_sf"/>
</dbReference>
<keyword evidence="3" id="KW-1185">Reference proteome</keyword>
<gene>
    <name evidence="2" type="ORF">GCM10011322_22320</name>
</gene>